<dbReference type="GO" id="GO:0016787">
    <property type="term" value="F:hydrolase activity"/>
    <property type="evidence" value="ECO:0007669"/>
    <property type="project" value="UniProtKB-KW"/>
</dbReference>
<feature type="non-terminal residue" evidence="5">
    <location>
        <position position="1"/>
    </location>
</feature>
<dbReference type="SUPFAM" id="SSF52540">
    <property type="entry name" value="P-loop containing nucleoside triphosphate hydrolases"/>
    <property type="match status" value="1"/>
</dbReference>
<dbReference type="Proteomes" id="UP000000759">
    <property type="component" value="Chromosome 8"/>
</dbReference>
<dbReference type="OrthoDB" id="46663at2759"/>
<dbReference type="AlphaFoldDB" id="B7FYV0"/>
<dbReference type="PROSITE" id="PS51194">
    <property type="entry name" value="HELICASE_CTER"/>
    <property type="match status" value="1"/>
</dbReference>
<dbReference type="GO" id="GO:0006281">
    <property type="term" value="P:DNA repair"/>
    <property type="evidence" value="ECO:0007669"/>
    <property type="project" value="TreeGrafter"/>
</dbReference>
<dbReference type="eggNOG" id="KOG1001">
    <property type="taxonomic scope" value="Eukaryota"/>
</dbReference>
<proteinExistence type="predicted"/>
<evidence type="ECO:0000256" key="1">
    <source>
        <dbReference type="ARBA" id="ARBA00022741"/>
    </source>
</evidence>
<dbReference type="InterPro" id="IPR001650">
    <property type="entry name" value="Helicase_C-like"/>
</dbReference>
<dbReference type="SMART" id="SM00490">
    <property type="entry name" value="HELICc"/>
    <property type="match status" value="1"/>
</dbReference>
<dbReference type="InParanoid" id="B7FYV0"/>
<dbReference type="RefSeq" id="XP_002180043.1">
    <property type="nucleotide sequence ID" value="XM_002180007.1"/>
</dbReference>
<dbReference type="KEGG" id="pti:PHATRDRAFT_12310"/>
<keyword evidence="2" id="KW-0378">Hydrolase</keyword>
<keyword evidence="3" id="KW-0067">ATP-binding</keyword>
<dbReference type="PANTHER" id="PTHR45626">
    <property type="entry name" value="TRANSCRIPTION TERMINATION FACTOR 2-RELATED"/>
    <property type="match status" value="1"/>
</dbReference>
<dbReference type="STRING" id="556484.B7FYV0"/>
<dbReference type="InterPro" id="IPR027417">
    <property type="entry name" value="P-loop_NTPase"/>
</dbReference>
<dbReference type="GO" id="GO:0005634">
    <property type="term" value="C:nucleus"/>
    <property type="evidence" value="ECO:0007669"/>
    <property type="project" value="TreeGrafter"/>
</dbReference>
<keyword evidence="1" id="KW-0547">Nucleotide-binding</keyword>
<dbReference type="PaxDb" id="2850-Phatr12310"/>
<dbReference type="GO" id="GO:0008094">
    <property type="term" value="F:ATP-dependent activity, acting on DNA"/>
    <property type="evidence" value="ECO:0007669"/>
    <property type="project" value="TreeGrafter"/>
</dbReference>
<dbReference type="CDD" id="cd18793">
    <property type="entry name" value="SF2_C_SNF"/>
    <property type="match status" value="1"/>
</dbReference>
<feature type="domain" description="Helicase C-terminal" evidence="4">
    <location>
        <begin position="1"/>
        <end position="140"/>
    </location>
</feature>
<sequence length="140" mass="15607">KVLIFSQYLGFLDLLGSQFSANGIHFFRLDGSLSLKARITVLEEFRVFQQAKQASVNGDACRKGTVMLMSMGAGGEGLNLVAASSVFIADPWWNAAKEDQCVNRIHRIGQLSPVVRVRKFVVTDSVEERIVELQSRKKYV</sequence>
<dbReference type="HOGENOM" id="CLU_263205_0_0_1"/>
<reference evidence="5 6" key="1">
    <citation type="journal article" date="2008" name="Nature">
        <title>The Phaeodactylum genome reveals the evolutionary history of diatom genomes.</title>
        <authorList>
            <person name="Bowler C."/>
            <person name="Allen A.E."/>
            <person name="Badger J.H."/>
            <person name="Grimwood J."/>
            <person name="Jabbari K."/>
            <person name="Kuo A."/>
            <person name="Maheswari U."/>
            <person name="Martens C."/>
            <person name="Maumus F."/>
            <person name="Otillar R.P."/>
            <person name="Rayko E."/>
            <person name="Salamov A."/>
            <person name="Vandepoele K."/>
            <person name="Beszteri B."/>
            <person name="Gruber A."/>
            <person name="Heijde M."/>
            <person name="Katinka M."/>
            <person name="Mock T."/>
            <person name="Valentin K."/>
            <person name="Verret F."/>
            <person name="Berges J.A."/>
            <person name="Brownlee C."/>
            <person name="Cadoret J.P."/>
            <person name="Chiovitti A."/>
            <person name="Choi C.J."/>
            <person name="Coesel S."/>
            <person name="De Martino A."/>
            <person name="Detter J.C."/>
            <person name="Durkin C."/>
            <person name="Falciatore A."/>
            <person name="Fournet J."/>
            <person name="Haruta M."/>
            <person name="Huysman M.J."/>
            <person name="Jenkins B.D."/>
            <person name="Jiroutova K."/>
            <person name="Jorgensen R.E."/>
            <person name="Joubert Y."/>
            <person name="Kaplan A."/>
            <person name="Kroger N."/>
            <person name="Kroth P.G."/>
            <person name="La Roche J."/>
            <person name="Lindquist E."/>
            <person name="Lommer M."/>
            <person name="Martin-Jezequel V."/>
            <person name="Lopez P.J."/>
            <person name="Lucas S."/>
            <person name="Mangogna M."/>
            <person name="McGinnis K."/>
            <person name="Medlin L.K."/>
            <person name="Montsant A."/>
            <person name="Oudot-Le Secq M.P."/>
            <person name="Napoli C."/>
            <person name="Obornik M."/>
            <person name="Parker M.S."/>
            <person name="Petit J.L."/>
            <person name="Porcel B.M."/>
            <person name="Poulsen N."/>
            <person name="Robison M."/>
            <person name="Rychlewski L."/>
            <person name="Rynearson T.A."/>
            <person name="Schmutz J."/>
            <person name="Shapiro H."/>
            <person name="Siaut M."/>
            <person name="Stanley M."/>
            <person name="Sussman M.R."/>
            <person name="Taylor A.R."/>
            <person name="Vardi A."/>
            <person name="von Dassow P."/>
            <person name="Vyverman W."/>
            <person name="Willis A."/>
            <person name="Wyrwicz L.S."/>
            <person name="Rokhsar D.S."/>
            <person name="Weissenbach J."/>
            <person name="Armbrust E.V."/>
            <person name="Green B.R."/>
            <person name="Van de Peer Y."/>
            <person name="Grigoriev I.V."/>
        </authorList>
    </citation>
    <scope>NUCLEOTIDE SEQUENCE [LARGE SCALE GENOMIC DNA]</scope>
    <source>
        <strain evidence="5 6">CCAP 1055/1</strain>
    </source>
</reference>
<evidence type="ECO:0000259" key="4">
    <source>
        <dbReference type="PROSITE" id="PS51194"/>
    </source>
</evidence>
<protein>
    <recommendedName>
        <fullName evidence="4">Helicase C-terminal domain-containing protein</fullName>
    </recommendedName>
</protein>
<dbReference type="InterPro" id="IPR049730">
    <property type="entry name" value="SNF2/RAD54-like_C"/>
</dbReference>
<feature type="non-terminal residue" evidence="5">
    <location>
        <position position="140"/>
    </location>
</feature>
<name>B7FYV0_PHATC</name>
<dbReference type="GO" id="GO:0005524">
    <property type="term" value="F:ATP binding"/>
    <property type="evidence" value="ECO:0007669"/>
    <property type="project" value="UniProtKB-KW"/>
</dbReference>
<gene>
    <name evidence="5" type="ORF">PHATRDRAFT_12310</name>
</gene>
<reference evidence="6" key="2">
    <citation type="submission" date="2008-08" db="EMBL/GenBank/DDBJ databases">
        <authorList>
            <consortium name="Diatom Consortium"/>
            <person name="Grigoriev I."/>
            <person name="Grimwood J."/>
            <person name="Kuo A."/>
            <person name="Otillar R.P."/>
            <person name="Salamov A."/>
            <person name="Detter J.C."/>
            <person name="Lindquist E."/>
            <person name="Shapiro H."/>
            <person name="Lucas S."/>
            <person name="Glavina del Rio T."/>
            <person name="Pitluck S."/>
            <person name="Rokhsar D."/>
            <person name="Bowler C."/>
        </authorList>
    </citation>
    <scope>GENOME REANNOTATION</scope>
    <source>
        <strain evidence="6">CCAP 1055/1</strain>
    </source>
</reference>
<dbReference type="Pfam" id="PF00271">
    <property type="entry name" value="Helicase_C"/>
    <property type="match status" value="1"/>
</dbReference>
<evidence type="ECO:0000313" key="6">
    <source>
        <dbReference type="Proteomes" id="UP000000759"/>
    </source>
</evidence>
<organism evidence="5 6">
    <name type="scientific">Phaeodactylum tricornutum (strain CCAP 1055/1)</name>
    <dbReference type="NCBI Taxonomy" id="556484"/>
    <lineage>
        <taxon>Eukaryota</taxon>
        <taxon>Sar</taxon>
        <taxon>Stramenopiles</taxon>
        <taxon>Ochrophyta</taxon>
        <taxon>Bacillariophyta</taxon>
        <taxon>Bacillariophyceae</taxon>
        <taxon>Bacillariophycidae</taxon>
        <taxon>Naviculales</taxon>
        <taxon>Phaeodactylaceae</taxon>
        <taxon>Phaeodactylum</taxon>
    </lineage>
</organism>
<evidence type="ECO:0000256" key="2">
    <source>
        <dbReference type="ARBA" id="ARBA00022801"/>
    </source>
</evidence>
<evidence type="ECO:0000313" key="5">
    <source>
        <dbReference type="EMBL" id="EEC48234.1"/>
    </source>
</evidence>
<dbReference type="EMBL" id="CM000611">
    <property type="protein sequence ID" value="EEC48234.1"/>
    <property type="molecule type" value="Genomic_DNA"/>
</dbReference>
<keyword evidence="6" id="KW-1185">Reference proteome</keyword>
<dbReference type="Gene3D" id="3.40.50.300">
    <property type="entry name" value="P-loop containing nucleotide triphosphate hydrolases"/>
    <property type="match status" value="1"/>
</dbReference>
<accession>B7FYV0</accession>
<evidence type="ECO:0000256" key="3">
    <source>
        <dbReference type="ARBA" id="ARBA00022840"/>
    </source>
</evidence>
<dbReference type="InterPro" id="IPR050628">
    <property type="entry name" value="SNF2_RAD54_helicase_TF"/>
</dbReference>
<dbReference type="GeneID" id="7201085"/>